<evidence type="ECO:0000259" key="6">
    <source>
        <dbReference type="PROSITE" id="PS50016"/>
    </source>
</evidence>
<dbReference type="GO" id="GO:0008270">
    <property type="term" value="F:zinc ion binding"/>
    <property type="evidence" value="ECO:0007669"/>
    <property type="project" value="UniProtKB-KW"/>
</dbReference>
<protein>
    <recommendedName>
        <fullName evidence="6">PHD-type domain-containing protein</fullName>
    </recommendedName>
</protein>
<dbReference type="OrthoDB" id="79252at2759"/>
<evidence type="ECO:0000256" key="2">
    <source>
        <dbReference type="ARBA" id="ARBA00022771"/>
    </source>
</evidence>
<feature type="compositionally biased region" description="Polar residues" evidence="5">
    <location>
        <begin position="120"/>
        <end position="131"/>
    </location>
</feature>
<evidence type="ECO:0000256" key="5">
    <source>
        <dbReference type="SAM" id="MobiDB-lite"/>
    </source>
</evidence>
<dbReference type="Gene3D" id="3.30.40.10">
    <property type="entry name" value="Zinc/RING finger domain, C3HC4 (zinc finger)"/>
    <property type="match status" value="1"/>
</dbReference>
<dbReference type="InterPro" id="IPR019786">
    <property type="entry name" value="Zinc_finger_PHD-type_CS"/>
</dbReference>
<accession>A0A166D098</accession>
<evidence type="ECO:0000313" key="7">
    <source>
        <dbReference type="EMBL" id="KZP14186.1"/>
    </source>
</evidence>
<dbReference type="Proteomes" id="UP000076532">
    <property type="component" value="Unassembled WGS sequence"/>
</dbReference>
<keyword evidence="8" id="KW-1185">Reference proteome</keyword>
<dbReference type="SUPFAM" id="SSF57903">
    <property type="entry name" value="FYVE/PHD zinc finger"/>
    <property type="match status" value="1"/>
</dbReference>
<dbReference type="GO" id="GO:0061188">
    <property type="term" value="P:negative regulation of rDNA heterochromatin formation"/>
    <property type="evidence" value="ECO:0007669"/>
    <property type="project" value="TreeGrafter"/>
</dbReference>
<keyword evidence="1" id="KW-0479">Metal-binding</keyword>
<dbReference type="SMART" id="SM00249">
    <property type="entry name" value="PHD"/>
    <property type="match status" value="1"/>
</dbReference>
<dbReference type="GO" id="GO:0070210">
    <property type="term" value="C:Rpd3L-Expanded complex"/>
    <property type="evidence" value="ECO:0007669"/>
    <property type="project" value="TreeGrafter"/>
</dbReference>
<dbReference type="InterPro" id="IPR053051">
    <property type="entry name" value="HDAC_complex_subunit"/>
</dbReference>
<evidence type="ECO:0000256" key="3">
    <source>
        <dbReference type="ARBA" id="ARBA00022833"/>
    </source>
</evidence>
<feature type="domain" description="PHD-type" evidence="6">
    <location>
        <begin position="51"/>
        <end position="105"/>
    </location>
</feature>
<sequence>MVNTLAMGPPLSPRETRRSLGRRSNQSSGSIKSLASPPVIVPVEGEEEPNVTRCVCGSTDDQLQEGEFILQCETCDVWQHGLCVGYENEAQVADINYYCEQCRPDLHQELLRSLAKRARQSSATSHGNNNPSSTSRISRSHSEAASHDHPGPPPRAGVNAELADEDGAAGKRKRTEDDM</sequence>
<dbReference type="InterPro" id="IPR001965">
    <property type="entry name" value="Znf_PHD"/>
</dbReference>
<gene>
    <name evidence="7" type="ORF">FIBSPDRAFT_116534</name>
</gene>
<dbReference type="Pfam" id="PF00628">
    <property type="entry name" value="PHD"/>
    <property type="match status" value="1"/>
</dbReference>
<dbReference type="GO" id="GO:0061186">
    <property type="term" value="P:negative regulation of silent mating-type cassette heterochromatin formation"/>
    <property type="evidence" value="ECO:0007669"/>
    <property type="project" value="TreeGrafter"/>
</dbReference>
<name>A0A166D098_9AGAM</name>
<dbReference type="GO" id="GO:0033698">
    <property type="term" value="C:Rpd3L complex"/>
    <property type="evidence" value="ECO:0007669"/>
    <property type="project" value="TreeGrafter"/>
</dbReference>
<evidence type="ECO:0000313" key="8">
    <source>
        <dbReference type="Proteomes" id="UP000076532"/>
    </source>
</evidence>
<keyword evidence="3" id="KW-0862">Zinc</keyword>
<keyword evidence="2 4" id="KW-0863">Zinc-finger</keyword>
<dbReference type="EMBL" id="KV417621">
    <property type="protein sequence ID" value="KZP14186.1"/>
    <property type="molecule type" value="Genomic_DNA"/>
</dbReference>
<dbReference type="InterPro" id="IPR019787">
    <property type="entry name" value="Znf_PHD-finger"/>
</dbReference>
<dbReference type="InterPro" id="IPR013083">
    <property type="entry name" value="Znf_RING/FYVE/PHD"/>
</dbReference>
<evidence type="ECO:0000256" key="1">
    <source>
        <dbReference type="ARBA" id="ARBA00022723"/>
    </source>
</evidence>
<dbReference type="PROSITE" id="PS50016">
    <property type="entry name" value="ZF_PHD_2"/>
    <property type="match status" value="1"/>
</dbReference>
<dbReference type="InterPro" id="IPR011011">
    <property type="entry name" value="Znf_FYVE_PHD"/>
</dbReference>
<dbReference type="PROSITE" id="PS01359">
    <property type="entry name" value="ZF_PHD_1"/>
    <property type="match status" value="1"/>
</dbReference>
<organism evidence="7 8">
    <name type="scientific">Athelia psychrophila</name>
    <dbReference type="NCBI Taxonomy" id="1759441"/>
    <lineage>
        <taxon>Eukaryota</taxon>
        <taxon>Fungi</taxon>
        <taxon>Dikarya</taxon>
        <taxon>Basidiomycota</taxon>
        <taxon>Agaricomycotina</taxon>
        <taxon>Agaricomycetes</taxon>
        <taxon>Agaricomycetidae</taxon>
        <taxon>Atheliales</taxon>
        <taxon>Atheliaceae</taxon>
        <taxon>Athelia</taxon>
    </lineage>
</organism>
<dbReference type="PANTHER" id="PTHR47793">
    <property type="entry name" value="HISTONE DEACETYLASE COMPLEX SUBUNIT CTI6"/>
    <property type="match status" value="1"/>
</dbReference>
<feature type="compositionally biased region" description="Polar residues" evidence="5">
    <location>
        <begin position="22"/>
        <end position="33"/>
    </location>
</feature>
<feature type="region of interest" description="Disordered" evidence="5">
    <location>
        <begin position="115"/>
        <end position="179"/>
    </location>
</feature>
<proteinExistence type="predicted"/>
<dbReference type="PANTHER" id="PTHR47793:SF1">
    <property type="entry name" value="HISTONE DEACETYLASE COMPLEX SUBUNIT CTI6"/>
    <property type="match status" value="1"/>
</dbReference>
<dbReference type="AlphaFoldDB" id="A0A166D098"/>
<evidence type="ECO:0000256" key="4">
    <source>
        <dbReference type="PROSITE-ProRule" id="PRU00146"/>
    </source>
</evidence>
<reference evidence="7 8" key="1">
    <citation type="journal article" date="2016" name="Mol. Biol. Evol.">
        <title>Comparative Genomics of Early-Diverging Mushroom-Forming Fungi Provides Insights into the Origins of Lignocellulose Decay Capabilities.</title>
        <authorList>
            <person name="Nagy L.G."/>
            <person name="Riley R."/>
            <person name="Tritt A."/>
            <person name="Adam C."/>
            <person name="Daum C."/>
            <person name="Floudas D."/>
            <person name="Sun H."/>
            <person name="Yadav J.S."/>
            <person name="Pangilinan J."/>
            <person name="Larsson K.H."/>
            <person name="Matsuura K."/>
            <person name="Barry K."/>
            <person name="Labutti K."/>
            <person name="Kuo R."/>
            <person name="Ohm R.A."/>
            <person name="Bhattacharya S.S."/>
            <person name="Shirouzu T."/>
            <person name="Yoshinaga Y."/>
            <person name="Martin F.M."/>
            <person name="Grigoriev I.V."/>
            <person name="Hibbett D.S."/>
        </authorList>
    </citation>
    <scope>NUCLEOTIDE SEQUENCE [LARGE SCALE GENOMIC DNA]</scope>
    <source>
        <strain evidence="7 8">CBS 109695</strain>
    </source>
</reference>
<feature type="region of interest" description="Disordered" evidence="5">
    <location>
        <begin position="1"/>
        <end position="40"/>
    </location>
</feature>
<dbReference type="STRING" id="436010.A0A166D098"/>
<feature type="compositionally biased region" description="Basic and acidic residues" evidence="5">
    <location>
        <begin position="140"/>
        <end position="150"/>
    </location>
</feature>